<dbReference type="GO" id="GO:0046872">
    <property type="term" value="F:metal ion binding"/>
    <property type="evidence" value="ECO:0007669"/>
    <property type="project" value="UniProtKB-KW"/>
</dbReference>
<dbReference type="InterPro" id="IPR025657">
    <property type="entry name" value="RadC_JAB"/>
</dbReference>
<gene>
    <name evidence="7" type="ORF">LCGC14_3029820</name>
</gene>
<proteinExistence type="predicted"/>
<evidence type="ECO:0000313" key="7">
    <source>
        <dbReference type="EMBL" id="KKK59891.1"/>
    </source>
</evidence>
<dbReference type="PANTHER" id="PTHR30471">
    <property type="entry name" value="DNA REPAIR PROTEIN RADC"/>
    <property type="match status" value="1"/>
</dbReference>
<evidence type="ECO:0000256" key="5">
    <source>
        <dbReference type="ARBA" id="ARBA00023049"/>
    </source>
</evidence>
<dbReference type="SUPFAM" id="SSF102712">
    <property type="entry name" value="JAB1/MPN domain"/>
    <property type="match status" value="1"/>
</dbReference>
<dbReference type="CDD" id="cd08071">
    <property type="entry name" value="MPN_DUF2466"/>
    <property type="match status" value="1"/>
</dbReference>
<protein>
    <recommendedName>
        <fullName evidence="6">MPN domain-containing protein</fullName>
    </recommendedName>
</protein>
<evidence type="ECO:0000256" key="3">
    <source>
        <dbReference type="ARBA" id="ARBA00022801"/>
    </source>
</evidence>
<reference evidence="7" key="1">
    <citation type="journal article" date="2015" name="Nature">
        <title>Complex archaea that bridge the gap between prokaryotes and eukaryotes.</title>
        <authorList>
            <person name="Spang A."/>
            <person name="Saw J.H."/>
            <person name="Jorgensen S.L."/>
            <person name="Zaremba-Niedzwiedzka K."/>
            <person name="Martijn J."/>
            <person name="Lind A.E."/>
            <person name="van Eijk R."/>
            <person name="Schleper C."/>
            <person name="Guy L."/>
            <person name="Ettema T.J."/>
        </authorList>
    </citation>
    <scope>NUCLEOTIDE SEQUENCE</scope>
</reference>
<dbReference type="PROSITE" id="PS01302">
    <property type="entry name" value="UPF0758"/>
    <property type="match status" value="1"/>
</dbReference>
<sequence length="90" mass="9668">DVAVGTLNAAIVHPREIFKIAIKANAAGLIVAHNHPSGDTNPSREDIALTRRLAEAGRILGIQFIDHIIIGDGCWLSMKEKGHFTDAVFA</sequence>
<keyword evidence="2" id="KW-0479">Metal-binding</keyword>
<dbReference type="GO" id="GO:0006508">
    <property type="term" value="P:proteolysis"/>
    <property type="evidence" value="ECO:0007669"/>
    <property type="project" value="UniProtKB-KW"/>
</dbReference>
<keyword evidence="5" id="KW-0482">Metalloprotease</keyword>
<name>A0A0F8ZIX7_9ZZZZ</name>
<evidence type="ECO:0000256" key="2">
    <source>
        <dbReference type="ARBA" id="ARBA00022723"/>
    </source>
</evidence>
<dbReference type="PROSITE" id="PS50249">
    <property type="entry name" value="MPN"/>
    <property type="match status" value="1"/>
</dbReference>
<evidence type="ECO:0000256" key="1">
    <source>
        <dbReference type="ARBA" id="ARBA00022670"/>
    </source>
</evidence>
<evidence type="ECO:0000256" key="4">
    <source>
        <dbReference type="ARBA" id="ARBA00022833"/>
    </source>
</evidence>
<dbReference type="PANTHER" id="PTHR30471:SF3">
    <property type="entry name" value="UPF0758 PROTEIN YEES-RELATED"/>
    <property type="match status" value="1"/>
</dbReference>
<keyword evidence="4" id="KW-0862">Zinc</keyword>
<dbReference type="InterPro" id="IPR001405">
    <property type="entry name" value="UPF0758"/>
</dbReference>
<dbReference type="InterPro" id="IPR020891">
    <property type="entry name" value="UPF0758_CS"/>
</dbReference>
<evidence type="ECO:0000259" key="6">
    <source>
        <dbReference type="PROSITE" id="PS50249"/>
    </source>
</evidence>
<dbReference type="InterPro" id="IPR037518">
    <property type="entry name" value="MPN"/>
</dbReference>
<dbReference type="Gene3D" id="3.40.140.10">
    <property type="entry name" value="Cytidine Deaminase, domain 2"/>
    <property type="match status" value="1"/>
</dbReference>
<feature type="domain" description="MPN" evidence="6">
    <location>
        <begin position="1"/>
        <end position="84"/>
    </location>
</feature>
<dbReference type="AlphaFoldDB" id="A0A0F8ZIX7"/>
<dbReference type="EMBL" id="LAZR01063236">
    <property type="protein sequence ID" value="KKK59891.1"/>
    <property type="molecule type" value="Genomic_DNA"/>
</dbReference>
<feature type="non-terminal residue" evidence="7">
    <location>
        <position position="1"/>
    </location>
</feature>
<organism evidence="7">
    <name type="scientific">marine sediment metagenome</name>
    <dbReference type="NCBI Taxonomy" id="412755"/>
    <lineage>
        <taxon>unclassified sequences</taxon>
        <taxon>metagenomes</taxon>
        <taxon>ecological metagenomes</taxon>
    </lineage>
</organism>
<accession>A0A0F8ZIX7</accession>
<dbReference type="GO" id="GO:0008237">
    <property type="term" value="F:metallopeptidase activity"/>
    <property type="evidence" value="ECO:0007669"/>
    <property type="project" value="UniProtKB-KW"/>
</dbReference>
<keyword evidence="1" id="KW-0645">Protease</keyword>
<comment type="caution">
    <text evidence="7">The sequence shown here is derived from an EMBL/GenBank/DDBJ whole genome shotgun (WGS) entry which is preliminary data.</text>
</comment>
<keyword evidence="3" id="KW-0378">Hydrolase</keyword>
<dbReference type="Pfam" id="PF04002">
    <property type="entry name" value="RadC"/>
    <property type="match status" value="1"/>
</dbReference>